<dbReference type="CDD" id="cd00167">
    <property type="entry name" value="SANT"/>
    <property type="match status" value="1"/>
</dbReference>
<feature type="compositionally biased region" description="Basic residues" evidence="1">
    <location>
        <begin position="164"/>
        <end position="174"/>
    </location>
</feature>
<dbReference type="Gene3D" id="1.20.58.1880">
    <property type="match status" value="1"/>
</dbReference>
<feature type="compositionally biased region" description="Low complexity" evidence="1">
    <location>
        <begin position="98"/>
        <end position="153"/>
    </location>
</feature>
<dbReference type="Pfam" id="PF15963">
    <property type="entry name" value="Myb_DNA-bind_7"/>
    <property type="match status" value="1"/>
</dbReference>
<sequence length="496" mass="55542">MSSLTSLSVNKNNRSFAPKVKARPRKTIQQAQPTSTQDQTKAEKESTGDKQPDAQTQNESTKQNVQTTESSQAQPLSNQNESITNNSTPPETLGTVASSATQEVEVQQVVPSSSSSSAPTVTESTVPESTPETESVAATSSSATSNKETTTTAPNGPPKDKGKQKQRSTKKKSTSKNNNKATPISTPISISVPGQDSSSNYNRESTAVSSSHVEDETADESTNRRGGRGRKRKDYDPEELKTLDDIQDDPAPKDYLDRPMADFIRDLQTGVVSKNFKEHEIDRVAKKKKLEEQNKMSNSEKEAAQAQERLQEQIKQLQEEAQQREAKERRQQQQQAGDDSVLQETSNAPQVRLVNGQIVLDVDSLTVERQNEYEEMDTSAMEIVEESTMSRKVNSRTHGKYVQSARWTPSETENFYDAISMFGTDFEMIKHVLPNRTRNQIRSKFNREEKSHPEKIKEYLIYKRKPIDLEKMKELSGKEFEEVPDAISEPIIGYTD</sequence>
<feature type="compositionally biased region" description="Polar residues" evidence="1">
    <location>
        <begin position="53"/>
        <end position="90"/>
    </location>
</feature>
<dbReference type="InterPro" id="IPR039467">
    <property type="entry name" value="TFIIIB_B''_Myb"/>
</dbReference>
<feature type="compositionally biased region" description="Basic and acidic residues" evidence="1">
    <location>
        <begin position="40"/>
        <end position="52"/>
    </location>
</feature>
<evidence type="ECO:0000259" key="2">
    <source>
        <dbReference type="SMART" id="SM00717"/>
    </source>
</evidence>
<organism evidence="3 4">
    <name type="scientific">Circinella minor</name>
    <dbReference type="NCBI Taxonomy" id="1195481"/>
    <lineage>
        <taxon>Eukaryota</taxon>
        <taxon>Fungi</taxon>
        <taxon>Fungi incertae sedis</taxon>
        <taxon>Mucoromycota</taxon>
        <taxon>Mucoromycotina</taxon>
        <taxon>Mucoromycetes</taxon>
        <taxon>Mucorales</taxon>
        <taxon>Lichtheimiaceae</taxon>
        <taxon>Circinella</taxon>
    </lineage>
</organism>
<feature type="domain" description="Myb-like" evidence="2">
    <location>
        <begin position="403"/>
        <end position="451"/>
    </location>
</feature>
<dbReference type="SUPFAM" id="SSF46689">
    <property type="entry name" value="Homeodomain-like"/>
    <property type="match status" value="1"/>
</dbReference>
<accession>A0A8H7RZ68</accession>
<dbReference type="AlphaFoldDB" id="A0A8H7RZ68"/>
<dbReference type="PANTHER" id="PTHR22929:SF0">
    <property type="entry name" value="TRANSCRIPTION FACTOR TFIIIB COMPONENT B'' HOMOLOG"/>
    <property type="match status" value="1"/>
</dbReference>
<feature type="region of interest" description="Disordered" evidence="1">
    <location>
        <begin position="287"/>
        <end position="348"/>
    </location>
</feature>
<feature type="compositionally biased region" description="Basic and acidic residues" evidence="1">
    <location>
        <begin position="233"/>
        <end position="257"/>
    </location>
</feature>
<dbReference type="SMART" id="SM00717">
    <property type="entry name" value="SANT"/>
    <property type="match status" value="1"/>
</dbReference>
<gene>
    <name evidence="3" type="ORF">INT45_003944</name>
</gene>
<evidence type="ECO:0000313" key="4">
    <source>
        <dbReference type="Proteomes" id="UP000646827"/>
    </source>
</evidence>
<feature type="compositionally biased region" description="Polar residues" evidence="1">
    <location>
        <begin position="1"/>
        <end position="15"/>
    </location>
</feature>
<protein>
    <recommendedName>
        <fullName evidence="2">Myb-like domain-containing protein</fullName>
    </recommendedName>
</protein>
<feature type="compositionally biased region" description="Basic and acidic residues" evidence="1">
    <location>
        <begin position="287"/>
        <end position="331"/>
    </location>
</feature>
<name>A0A8H7RZ68_9FUNG</name>
<evidence type="ECO:0000256" key="1">
    <source>
        <dbReference type="SAM" id="MobiDB-lite"/>
    </source>
</evidence>
<proteinExistence type="predicted"/>
<dbReference type="PANTHER" id="PTHR22929">
    <property type="entry name" value="RNA POLYMERASE III TRANSCRIPTION INITIATION FACTOR B"/>
    <property type="match status" value="1"/>
</dbReference>
<dbReference type="EMBL" id="JAEPRB010000206">
    <property type="protein sequence ID" value="KAG2218877.1"/>
    <property type="molecule type" value="Genomic_DNA"/>
</dbReference>
<keyword evidence="4" id="KW-1185">Reference proteome</keyword>
<evidence type="ECO:0000313" key="3">
    <source>
        <dbReference type="EMBL" id="KAG2218877.1"/>
    </source>
</evidence>
<comment type="caution">
    <text evidence="3">The sequence shown here is derived from an EMBL/GenBank/DDBJ whole genome shotgun (WGS) entry which is preliminary data.</text>
</comment>
<dbReference type="InterPro" id="IPR001005">
    <property type="entry name" value="SANT/Myb"/>
</dbReference>
<dbReference type="GO" id="GO:0000126">
    <property type="term" value="C:transcription factor TFIIIB complex"/>
    <property type="evidence" value="ECO:0007669"/>
    <property type="project" value="TreeGrafter"/>
</dbReference>
<dbReference type="OrthoDB" id="272624at2759"/>
<reference evidence="3 4" key="1">
    <citation type="submission" date="2020-12" db="EMBL/GenBank/DDBJ databases">
        <title>Metabolic potential, ecology and presence of endohyphal bacteria is reflected in genomic diversity of Mucoromycotina.</title>
        <authorList>
            <person name="Muszewska A."/>
            <person name="Okrasinska A."/>
            <person name="Steczkiewicz K."/>
            <person name="Drgas O."/>
            <person name="Orlowska M."/>
            <person name="Perlinska-Lenart U."/>
            <person name="Aleksandrzak-Piekarczyk T."/>
            <person name="Szatraj K."/>
            <person name="Zielenkiewicz U."/>
            <person name="Pilsyk S."/>
            <person name="Malc E."/>
            <person name="Mieczkowski P."/>
            <person name="Kruszewska J.S."/>
            <person name="Biernat P."/>
            <person name="Pawlowska J."/>
        </authorList>
    </citation>
    <scope>NUCLEOTIDE SEQUENCE [LARGE SCALE GENOMIC DNA]</scope>
    <source>
        <strain evidence="3 4">CBS 142.35</strain>
    </source>
</reference>
<feature type="compositionally biased region" description="Polar residues" evidence="1">
    <location>
        <begin position="183"/>
        <end position="211"/>
    </location>
</feature>
<dbReference type="GO" id="GO:0070898">
    <property type="term" value="P:RNA polymerase III preinitiation complex assembly"/>
    <property type="evidence" value="ECO:0007669"/>
    <property type="project" value="TreeGrafter"/>
</dbReference>
<feature type="compositionally biased region" description="Polar residues" evidence="1">
    <location>
        <begin position="27"/>
        <end position="39"/>
    </location>
</feature>
<feature type="region of interest" description="Disordered" evidence="1">
    <location>
        <begin position="1"/>
        <end position="257"/>
    </location>
</feature>
<dbReference type="InterPro" id="IPR009057">
    <property type="entry name" value="Homeodomain-like_sf"/>
</dbReference>
<dbReference type="Proteomes" id="UP000646827">
    <property type="component" value="Unassembled WGS sequence"/>
</dbReference>
<dbReference type="GO" id="GO:0001156">
    <property type="term" value="F:TFIIIC-class transcription factor complex binding"/>
    <property type="evidence" value="ECO:0007669"/>
    <property type="project" value="TreeGrafter"/>
</dbReference>